<organism evidence="2">
    <name type="scientific">Trichuris suis</name>
    <name type="common">pig whipworm</name>
    <dbReference type="NCBI Taxonomy" id="68888"/>
    <lineage>
        <taxon>Eukaryota</taxon>
        <taxon>Metazoa</taxon>
        <taxon>Ecdysozoa</taxon>
        <taxon>Nematoda</taxon>
        <taxon>Enoplea</taxon>
        <taxon>Dorylaimia</taxon>
        <taxon>Trichinellida</taxon>
        <taxon>Trichuridae</taxon>
        <taxon>Trichuris</taxon>
    </lineage>
</organism>
<gene>
    <name evidence="2" type="ORF">M514_23357</name>
</gene>
<proteinExistence type="predicted"/>
<dbReference type="SUPFAM" id="SSF56672">
    <property type="entry name" value="DNA/RNA polymerases"/>
    <property type="match status" value="1"/>
</dbReference>
<dbReference type="Proteomes" id="UP000030758">
    <property type="component" value="Unassembled WGS sequence"/>
</dbReference>
<dbReference type="Pfam" id="PF26215">
    <property type="entry name" value="HTH_animal"/>
    <property type="match status" value="1"/>
</dbReference>
<protein>
    <recommendedName>
        <fullName evidence="1">Reverse transcriptase domain-containing protein</fullName>
    </recommendedName>
</protein>
<reference evidence="2" key="1">
    <citation type="journal article" date="2014" name="Nat. Genet.">
        <title>Genome and transcriptome of the porcine whipworm Trichuris suis.</title>
        <authorList>
            <person name="Jex A.R."/>
            <person name="Nejsum P."/>
            <person name="Schwarz E.M."/>
            <person name="Hu L."/>
            <person name="Young N.D."/>
            <person name="Hall R.S."/>
            <person name="Korhonen P.K."/>
            <person name="Liao S."/>
            <person name="Thamsborg S."/>
            <person name="Xia J."/>
            <person name="Xu P."/>
            <person name="Wang S."/>
            <person name="Scheerlinck J.P."/>
            <person name="Hofmann A."/>
            <person name="Sternberg P.W."/>
            <person name="Wang J."/>
            <person name="Gasser R.B."/>
        </authorList>
    </citation>
    <scope>NUCLEOTIDE SEQUENCE [LARGE SCALE GENOMIC DNA]</scope>
    <source>
        <strain evidence="2">DCEP-RM93F</strain>
    </source>
</reference>
<dbReference type="PANTHER" id="PTHR21301:SF11">
    <property type="entry name" value="GIY-YIG DOMAIN-CONTAINING PROTEIN"/>
    <property type="match status" value="1"/>
</dbReference>
<evidence type="ECO:0000259" key="1">
    <source>
        <dbReference type="PROSITE" id="PS50878"/>
    </source>
</evidence>
<dbReference type="AlphaFoldDB" id="A0A085N4W4"/>
<dbReference type="InterPro" id="IPR058912">
    <property type="entry name" value="HTH_animal"/>
</dbReference>
<dbReference type="InterPro" id="IPR043502">
    <property type="entry name" value="DNA/RNA_pol_sf"/>
</dbReference>
<dbReference type="InterPro" id="IPR000477">
    <property type="entry name" value="RT_dom"/>
</dbReference>
<evidence type="ECO:0000313" key="2">
    <source>
        <dbReference type="EMBL" id="KFD64510.1"/>
    </source>
</evidence>
<dbReference type="CDD" id="cd00304">
    <property type="entry name" value="RT_like"/>
    <property type="match status" value="1"/>
</dbReference>
<feature type="domain" description="Reverse transcriptase" evidence="1">
    <location>
        <begin position="1"/>
        <end position="143"/>
    </location>
</feature>
<sequence>MQDGNYFLFDNNFYKQSKGAPMGSPLSPVLAEIFMESFERKMFETVDRQLRPRLFKRYVDDIFVIIKNGQEEPFLTFHNSIFPNQIVFTMEKESNNSVPFLDALITRTNEGLRIRVYRKSTHTDQYLNFSSHHPRSVMRGILAGMINRATHLCDPEFLRPELNYIKKIFYRNGYPKSFVN</sequence>
<dbReference type="Pfam" id="PF00078">
    <property type="entry name" value="RVT_1"/>
    <property type="match status" value="1"/>
</dbReference>
<dbReference type="EMBL" id="KL367555">
    <property type="protein sequence ID" value="KFD64510.1"/>
    <property type="molecule type" value="Genomic_DNA"/>
</dbReference>
<name>A0A085N4W4_9BILA</name>
<dbReference type="PROSITE" id="PS50878">
    <property type="entry name" value="RT_POL"/>
    <property type="match status" value="1"/>
</dbReference>
<accession>A0A085N4W4</accession>
<dbReference type="PANTHER" id="PTHR21301">
    <property type="entry name" value="REVERSE TRANSCRIPTASE"/>
    <property type="match status" value="1"/>
</dbReference>